<proteinExistence type="predicted"/>
<accession>A0A8H5BRK9</accession>
<evidence type="ECO:0000313" key="2">
    <source>
        <dbReference type="EMBL" id="KAF5328068.1"/>
    </source>
</evidence>
<dbReference type="PANTHER" id="PTHR43130">
    <property type="entry name" value="ARAC-FAMILY TRANSCRIPTIONAL REGULATOR"/>
    <property type="match status" value="1"/>
</dbReference>
<dbReference type="Gene3D" id="3.40.50.880">
    <property type="match status" value="1"/>
</dbReference>
<sequence>MSPLMSLPHSAKPADSVPLRYGALVHPGFQALDLFGPLDALNMLALYYPLELVILAETLEPVSTIPPSKPDGNPTTFGQSIVPTHTFVNAPPIDVLIVPGGVGNRIPENIAAAISFVAKVYPTLKYLITVCTGSVLVSQAGVLDGRRATSNKYVFSETQIRPQVNWVPHARWVVDGNIWTSSGVSAGIDVIFAFMAEKYGEEVADTISDVLEYERHKDADWDPYAEKFGL</sequence>
<dbReference type="EMBL" id="JAACJJ010000006">
    <property type="protein sequence ID" value="KAF5328068.1"/>
    <property type="molecule type" value="Genomic_DNA"/>
</dbReference>
<dbReference type="OrthoDB" id="543156at2759"/>
<comment type="caution">
    <text evidence="2">The sequence shown here is derived from an EMBL/GenBank/DDBJ whole genome shotgun (WGS) entry which is preliminary data.</text>
</comment>
<dbReference type="InterPro" id="IPR052158">
    <property type="entry name" value="INH-QAR"/>
</dbReference>
<dbReference type="AlphaFoldDB" id="A0A8H5BRK9"/>
<dbReference type="Proteomes" id="UP000567179">
    <property type="component" value="Unassembled WGS sequence"/>
</dbReference>
<feature type="domain" description="DJ-1/PfpI" evidence="1">
    <location>
        <begin position="25"/>
        <end position="196"/>
    </location>
</feature>
<organism evidence="2 3">
    <name type="scientific">Psilocybe cf. subviscida</name>
    <dbReference type="NCBI Taxonomy" id="2480587"/>
    <lineage>
        <taxon>Eukaryota</taxon>
        <taxon>Fungi</taxon>
        <taxon>Dikarya</taxon>
        <taxon>Basidiomycota</taxon>
        <taxon>Agaricomycotina</taxon>
        <taxon>Agaricomycetes</taxon>
        <taxon>Agaricomycetidae</taxon>
        <taxon>Agaricales</taxon>
        <taxon>Agaricineae</taxon>
        <taxon>Strophariaceae</taxon>
        <taxon>Psilocybe</taxon>
    </lineage>
</organism>
<dbReference type="InterPro" id="IPR029062">
    <property type="entry name" value="Class_I_gatase-like"/>
</dbReference>
<dbReference type="PANTHER" id="PTHR43130:SF15">
    <property type="entry name" value="THIJ_PFPI FAMILY PROTEIN (AFU_ORTHOLOGUE AFUA_5G14240)"/>
    <property type="match status" value="1"/>
</dbReference>
<reference evidence="2 3" key="1">
    <citation type="journal article" date="2020" name="ISME J.">
        <title>Uncovering the hidden diversity of litter-decomposition mechanisms in mushroom-forming fungi.</title>
        <authorList>
            <person name="Floudas D."/>
            <person name="Bentzer J."/>
            <person name="Ahren D."/>
            <person name="Johansson T."/>
            <person name="Persson P."/>
            <person name="Tunlid A."/>
        </authorList>
    </citation>
    <scope>NUCLEOTIDE SEQUENCE [LARGE SCALE GENOMIC DNA]</scope>
    <source>
        <strain evidence="2 3">CBS 101986</strain>
    </source>
</reference>
<protein>
    <recommendedName>
        <fullName evidence="1">DJ-1/PfpI domain-containing protein</fullName>
    </recommendedName>
</protein>
<dbReference type="InterPro" id="IPR002818">
    <property type="entry name" value="DJ-1/PfpI"/>
</dbReference>
<dbReference type="CDD" id="cd03139">
    <property type="entry name" value="GATase1_PfpI_2"/>
    <property type="match status" value="1"/>
</dbReference>
<keyword evidence="3" id="KW-1185">Reference proteome</keyword>
<evidence type="ECO:0000259" key="1">
    <source>
        <dbReference type="Pfam" id="PF01965"/>
    </source>
</evidence>
<gene>
    <name evidence="2" type="ORF">D9619_013606</name>
</gene>
<evidence type="ECO:0000313" key="3">
    <source>
        <dbReference type="Proteomes" id="UP000567179"/>
    </source>
</evidence>
<name>A0A8H5BRK9_9AGAR</name>
<dbReference type="Pfam" id="PF01965">
    <property type="entry name" value="DJ-1_PfpI"/>
    <property type="match status" value="1"/>
</dbReference>
<dbReference type="SUPFAM" id="SSF52317">
    <property type="entry name" value="Class I glutamine amidotransferase-like"/>
    <property type="match status" value="1"/>
</dbReference>